<gene>
    <name evidence="2" type="ORF">BST23_25110</name>
</gene>
<comment type="caution">
    <text evidence="2">The sequence shown here is derived from an EMBL/GenBank/DDBJ whole genome shotgun (WGS) entry which is preliminary data.</text>
</comment>
<accession>A0A1X0CHJ6</accession>
<dbReference type="EMBL" id="MVHP01000050">
    <property type="protein sequence ID" value="ORA58950.1"/>
    <property type="molecule type" value="Genomic_DNA"/>
</dbReference>
<proteinExistence type="predicted"/>
<dbReference type="Pfam" id="PF26571">
    <property type="entry name" value="VldE"/>
    <property type="match status" value="1"/>
</dbReference>
<sequence>MGRHSLATKRRRPPMGVAAIIAPAAVLFAVGGDVHSPAETSRDAESVVAKPVAAPVEENVENTTPCCVELVAAPPTAPPFIVDEPDATPPPGEVFAASRLRIVDRSLPAGVAPEHGLQVKTILTSRAISEAFPEISNIGGVRPDSLRWHPNGLALDVMIPNPMSAEGIALGNEIVWYALRNAKRFGLQDVIWRGVYYTPDGAKGSGHGHFDHVHITTIGGGFPDGDEVYLR</sequence>
<evidence type="ECO:0000313" key="3">
    <source>
        <dbReference type="Proteomes" id="UP000192772"/>
    </source>
</evidence>
<dbReference type="AlphaFoldDB" id="A0A1X0CHJ6"/>
<name>A0A1X0CHJ6_9MYCO</name>
<organism evidence="2 3">
    <name type="scientific">Mycolicibacterium elephantis</name>
    <dbReference type="NCBI Taxonomy" id="81858"/>
    <lineage>
        <taxon>Bacteria</taxon>
        <taxon>Bacillati</taxon>
        <taxon>Actinomycetota</taxon>
        <taxon>Actinomycetes</taxon>
        <taxon>Mycobacteriales</taxon>
        <taxon>Mycobacteriaceae</taxon>
        <taxon>Mycolicibacterium</taxon>
    </lineage>
</organism>
<evidence type="ECO:0000259" key="1">
    <source>
        <dbReference type="Pfam" id="PF26571"/>
    </source>
</evidence>
<dbReference type="RefSeq" id="WP_082933405.1">
    <property type="nucleotide sequence ID" value="NZ_JACKTZ010000048.1"/>
</dbReference>
<evidence type="ECO:0000313" key="2">
    <source>
        <dbReference type="EMBL" id="ORA58950.1"/>
    </source>
</evidence>
<dbReference type="STRING" id="81858.BST23_25110"/>
<reference evidence="2 3" key="1">
    <citation type="submission" date="2017-02" db="EMBL/GenBank/DDBJ databases">
        <title>The new phylogeny of genus Mycobacterium.</title>
        <authorList>
            <person name="Tortoli E."/>
            <person name="Trovato A."/>
            <person name="Cirillo D.M."/>
        </authorList>
    </citation>
    <scope>NUCLEOTIDE SEQUENCE [LARGE SCALE GENOMIC DNA]</scope>
    <source>
        <strain evidence="2 3">FI-09383</strain>
    </source>
</reference>
<feature type="domain" description="ARB-07466-like C-terminal" evidence="1">
    <location>
        <begin position="115"/>
        <end position="205"/>
    </location>
</feature>
<dbReference type="Proteomes" id="UP000192772">
    <property type="component" value="Unassembled WGS sequence"/>
</dbReference>
<protein>
    <recommendedName>
        <fullName evidence="1">ARB-07466-like C-terminal domain-containing protein</fullName>
    </recommendedName>
</protein>
<dbReference type="InterPro" id="IPR058593">
    <property type="entry name" value="ARB_07466-like_C"/>
</dbReference>